<evidence type="ECO:0000313" key="3">
    <source>
        <dbReference type="Proteomes" id="UP000002171"/>
    </source>
</evidence>
<gene>
    <name evidence="2" type="ORF">MED92_17698</name>
</gene>
<proteinExistence type="predicted"/>
<organism evidence="2 3">
    <name type="scientific">Neptuniibacter caesariensis</name>
    <dbReference type="NCBI Taxonomy" id="207954"/>
    <lineage>
        <taxon>Bacteria</taxon>
        <taxon>Pseudomonadati</taxon>
        <taxon>Pseudomonadota</taxon>
        <taxon>Gammaproteobacteria</taxon>
        <taxon>Oceanospirillales</taxon>
        <taxon>Oceanospirillaceae</taxon>
        <taxon>Neptuniibacter</taxon>
    </lineage>
</organism>
<keyword evidence="1" id="KW-0812">Transmembrane</keyword>
<keyword evidence="3" id="KW-1185">Reference proteome</keyword>
<dbReference type="InterPro" id="IPR036249">
    <property type="entry name" value="Thioredoxin-like_sf"/>
</dbReference>
<comment type="caution">
    <text evidence="2">The sequence shown here is derived from an EMBL/GenBank/DDBJ whole genome shotgun (WGS) entry which is preliminary data.</text>
</comment>
<evidence type="ECO:0000256" key="1">
    <source>
        <dbReference type="SAM" id="Phobius"/>
    </source>
</evidence>
<keyword evidence="1" id="KW-0472">Membrane</keyword>
<dbReference type="AlphaFoldDB" id="A0A7U8C531"/>
<name>A0A7U8C531_NEPCE</name>
<dbReference type="SUPFAM" id="SSF52833">
    <property type="entry name" value="Thioredoxin-like"/>
    <property type="match status" value="1"/>
</dbReference>
<dbReference type="EMBL" id="AAOW01000008">
    <property type="protein sequence ID" value="EAR61364.1"/>
    <property type="molecule type" value="Genomic_DNA"/>
</dbReference>
<feature type="transmembrane region" description="Helical" evidence="1">
    <location>
        <begin position="6"/>
        <end position="25"/>
    </location>
</feature>
<dbReference type="OrthoDB" id="9785445at2"/>
<dbReference type="RefSeq" id="WP_007021344.1">
    <property type="nucleotide sequence ID" value="NZ_CH724125.1"/>
</dbReference>
<evidence type="ECO:0008006" key="4">
    <source>
        <dbReference type="Google" id="ProtNLM"/>
    </source>
</evidence>
<dbReference type="Proteomes" id="UP000002171">
    <property type="component" value="Unassembled WGS sequence"/>
</dbReference>
<reference evidence="2 3" key="1">
    <citation type="submission" date="2006-02" db="EMBL/GenBank/DDBJ databases">
        <authorList>
            <person name="Pinhassi J."/>
            <person name="Pedros-Alio C."/>
            <person name="Ferriera S."/>
            <person name="Johnson J."/>
            <person name="Kravitz S."/>
            <person name="Halpern A."/>
            <person name="Remington K."/>
            <person name="Beeson K."/>
            <person name="Tran B."/>
            <person name="Rogers Y.-H."/>
            <person name="Friedman R."/>
            <person name="Venter J.C."/>
        </authorList>
    </citation>
    <scope>NUCLEOTIDE SEQUENCE [LARGE SCALE GENOMIC DNA]</scope>
    <source>
        <strain evidence="2 3">MED92</strain>
    </source>
</reference>
<protein>
    <recommendedName>
        <fullName evidence="4">Thioredoxin domain-containing protein</fullName>
    </recommendedName>
</protein>
<keyword evidence="1" id="KW-1133">Transmembrane helix</keyword>
<evidence type="ECO:0000313" key="2">
    <source>
        <dbReference type="EMBL" id="EAR61364.1"/>
    </source>
</evidence>
<sequence length="154" mass="17560">MNKISFWLVIGVGGLPVLLAAVMYFSELGIPSGRTHSGELLSGKHINSWQLQDQQRGRWQLLLTSGQQCQDDCDSWWHSLGKVHESLGKERKRVLLLRVAQEDTQLEKERFQQLGSAVWIVDPNGNLVMRYSLDKQPKLILKDLKKLLKVSRIG</sequence>
<accession>A0A7U8C531</accession>